<feature type="domain" description="Chalcone/stilbene synthase C-terminal" evidence="5">
    <location>
        <begin position="220"/>
        <end position="356"/>
    </location>
</feature>
<dbReference type="CDD" id="cd00831">
    <property type="entry name" value="CHS_like"/>
    <property type="match status" value="1"/>
</dbReference>
<dbReference type="Pfam" id="PF00195">
    <property type="entry name" value="Chal_sti_synt_N"/>
    <property type="match status" value="1"/>
</dbReference>
<accession>A0ABW0ZH31</accession>
<dbReference type="InterPro" id="IPR011141">
    <property type="entry name" value="Polyketide_synthase_type-III"/>
</dbReference>
<evidence type="ECO:0000256" key="3">
    <source>
        <dbReference type="ARBA" id="ARBA00023315"/>
    </source>
</evidence>
<name>A0ABW0ZH31_9ACTN</name>
<evidence type="ECO:0000259" key="4">
    <source>
        <dbReference type="Pfam" id="PF00195"/>
    </source>
</evidence>
<proteinExistence type="inferred from homology"/>
<dbReference type="SUPFAM" id="SSF53901">
    <property type="entry name" value="Thiolase-like"/>
    <property type="match status" value="1"/>
</dbReference>
<dbReference type="PIRSF" id="PIRSF000451">
    <property type="entry name" value="PKS_III"/>
    <property type="match status" value="1"/>
</dbReference>
<dbReference type="PANTHER" id="PTHR11877">
    <property type="entry name" value="HYDROXYMETHYLGLUTARYL-COA SYNTHASE"/>
    <property type="match status" value="1"/>
</dbReference>
<evidence type="ECO:0000259" key="5">
    <source>
        <dbReference type="Pfam" id="PF02797"/>
    </source>
</evidence>
<dbReference type="Proteomes" id="UP001596072">
    <property type="component" value="Unassembled WGS sequence"/>
</dbReference>
<dbReference type="Gene3D" id="3.40.47.10">
    <property type="match status" value="2"/>
</dbReference>
<sequence>MRILSVQGVLPEHRYTQAEITHAFTHTMLRIPTDERVVRRLHANARVESRHLALPLERYGELADFTESNDAFIDAGVEIGACAVTDALKAAGLTPQDVDLIISATVTGIAVPSLDARVAALIGMRPDVVRVPLVGLGCVAGASGVARLHDYLLGHPDSVAVLMTVELCSLTLQRDDASMPNLVASGLFGDGAAAVVAVGAHRVREIRGAPVVPQPEVLDARSRLYPDSERTMGWDVGTSGLKIVLDGNVPVLVERHVGEDVRAFLHDHGLTQDDIEWYVAHPGGPKVLEALQKTLGLDRDALQVTWDSLAAIGNLSSASVLHVLADTLTERPPRPGSYGLMLAMGPGFCSELVLLRMPEAAA</sequence>
<dbReference type="InterPro" id="IPR012328">
    <property type="entry name" value="Chalcone/stilbene_synt_C"/>
</dbReference>
<dbReference type="PANTHER" id="PTHR11877:SF99">
    <property type="entry name" value="1,3,6,8-TETRAHYDROXYNAPHTHALENE SYNTHASE"/>
    <property type="match status" value="1"/>
</dbReference>
<organism evidence="6 7">
    <name type="scientific">Nocardioides vastitatis</name>
    <dbReference type="NCBI Taxonomy" id="2568655"/>
    <lineage>
        <taxon>Bacteria</taxon>
        <taxon>Bacillati</taxon>
        <taxon>Actinomycetota</taxon>
        <taxon>Actinomycetes</taxon>
        <taxon>Propionibacteriales</taxon>
        <taxon>Nocardioidaceae</taxon>
        <taxon>Nocardioides</taxon>
    </lineage>
</organism>
<evidence type="ECO:0000313" key="7">
    <source>
        <dbReference type="Proteomes" id="UP001596072"/>
    </source>
</evidence>
<dbReference type="InterPro" id="IPR001099">
    <property type="entry name" value="Chalcone/stilbene_synt_N"/>
</dbReference>
<evidence type="ECO:0000256" key="1">
    <source>
        <dbReference type="ARBA" id="ARBA00005531"/>
    </source>
</evidence>
<keyword evidence="3" id="KW-0012">Acyltransferase</keyword>
<dbReference type="EMBL" id="JBHSNS010000006">
    <property type="protein sequence ID" value="MFC5729837.1"/>
    <property type="molecule type" value="Genomic_DNA"/>
</dbReference>
<keyword evidence="2" id="KW-0808">Transferase</keyword>
<dbReference type="Pfam" id="PF02797">
    <property type="entry name" value="Chal_sti_synt_C"/>
    <property type="match status" value="1"/>
</dbReference>
<evidence type="ECO:0000313" key="6">
    <source>
        <dbReference type="EMBL" id="MFC5729837.1"/>
    </source>
</evidence>
<dbReference type="InterPro" id="IPR016039">
    <property type="entry name" value="Thiolase-like"/>
</dbReference>
<gene>
    <name evidence="6" type="ORF">ACFPQB_12995</name>
</gene>
<dbReference type="RefSeq" id="WP_136433130.1">
    <property type="nucleotide sequence ID" value="NZ_JBHSNS010000006.1"/>
</dbReference>
<comment type="similarity">
    <text evidence="1">Belongs to the thiolase-like superfamily. Chalcone/stilbene synthases family.</text>
</comment>
<keyword evidence="7" id="KW-1185">Reference proteome</keyword>
<reference evidence="7" key="1">
    <citation type="journal article" date="2019" name="Int. J. Syst. Evol. Microbiol.">
        <title>The Global Catalogue of Microorganisms (GCM) 10K type strain sequencing project: providing services to taxonomists for standard genome sequencing and annotation.</title>
        <authorList>
            <consortium name="The Broad Institute Genomics Platform"/>
            <consortium name="The Broad Institute Genome Sequencing Center for Infectious Disease"/>
            <person name="Wu L."/>
            <person name="Ma J."/>
        </authorList>
    </citation>
    <scope>NUCLEOTIDE SEQUENCE [LARGE SCALE GENOMIC DNA]</scope>
    <source>
        <strain evidence="7">YIM 94188</strain>
    </source>
</reference>
<evidence type="ECO:0000256" key="2">
    <source>
        <dbReference type="ARBA" id="ARBA00022679"/>
    </source>
</evidence>
<comment type="caution">
    <text evidence="6">The sequence shown here is derived from an EMBL/GenBank/DDBJ whole genome shotgun (WGS) entry which is preliminary data.</text>
</comment>
<protein>
    <submittedName>
        <fullName evidence="6">Type III polyketide synthase</fullName>
    </submittedName>
</protein>
<feature type="domain" description="Chalcone/stilbene synthase N-terminal" evidence="4">
    <location>
        <begin position="66"/>
        <end position="200"/>
    </location>
</feature>